<keyword evidence="2" id="KW-1185">Reference proteome</keyword>
<dbReference type="Proteomes" id="UP000001883">
    <property type="component" value="Chromosome"/>
</dbReference>
<proteinExistence type="predicted"/>
<sequence>MRTLVAAVGLVDEGAEAAQTALVAQGCCPLVLVGVNVTLHVALQVLAHAQGVLNEDGLQVCQTVAVLLIQILEPASGTLQLVCGTDVVHQVAVNVADDVLAGGVLDEEATVSGVCTTVTAQVQVPAVGGCNQTNVLALCLSTFTVTTGNAELELVRGTQTAVTVLQLDCHAGRVLNTEAAPGRTHAGLHVTQGLTVCLTGFETGIHQALPNVGQLLQASTEHTDTLRTGNLHIQTELFSDLCDDAQLLSGNLTCRNTRNDGVGTVLLHVRQCAVVGLLNTTAACVQDVGVAEGGENRRNGRLTDCTAVATAAEACQNGVKVVQVGQAHSLSQLSTGEVEVLTQCLGDGQTHLLHLLFQSLLQHRNTGTTLGTRGGAGLQGCNIVVAVNDSLADSTEADVVAGTQDCVVGQFGVGDAVATASCGQVNVRFSGQFAAEQGLKGVEGSGVTDEHATQQGLCVATGHNLLVHTAGGICEQNLEATLGGAAAVTEASNLNAGELQLGCNVELFNLSFFVVVEQVSCHSISHSVSRCDQTPGAAQHAGDLTDSPNVLVGGVACVVDENTAALAQCQVGVACQLVVGANTGTEDHHVGGQGADFCILRGRICDGDGDDVAVSILVDAGDVHAGLNLNAGCLNLGVHGVTATLVNLNGKQPGSHIQDGGLCAQVLQTLSCFEAEQTATDDNTAGCAAEGVLQAVNLGDHVLHVVNGAEDVCGVRVKNGDTNRAGTGREDQHVVGVLVALGVGDDAAGAVKLLCVAVVDQVDVLCIPEFGVTEGQVLLGVLENLLDSNAVVGDVGLIVEDGDGVRCATGSFSAFVVRAYKTPRSGACADNENVAGGVRHGFSFLVVMQVVHGTYLPSVCGWIVPGIGTPSFRTVGLVPDAYRVVEAPASLECI</sequence>
<organism evidence="1 2">
    <name type="scientific">Rothia mucilaginosa (strain DY-18)</name>
    <name type="common">Stomatococcus mucilaginosus</name>
    <dbReference type="NCBI Taxonomy" id="680646"/>
    <lineage>
        <taxon>Bacteria</taxon>
        <taxon>Bacillati</taxon>
        <taxon>Actinomycetota</taxon>
        <taxon>Actinomycetes</taxon>
        <taxon>Micrococcales</taxon>
        <taxon>Micrococcaceae</taxon>
        <taxon>Rothia</taxon>
    </lineage>
</organism>
<keyword evidence="1" id="KW-0378">Hydrolase</keyword>
<reference evidence="1 2" key="2">
    <citation type="journal article" date="2010" name="J Osaka Dent Univ">
        <title>Isolation and identification of Rothia mucilaginosa from persistent apical periodontitis lesions.</title>
        <authorList>
            <person name="Yamane K."/>
            <person name="Yoshida M."/>
            <person name="Fujihira T."/>
            <person name="Baba T."/>
            <person name="Tsuji N."/>
            <person name="Hayashi H."/>
            <person name="Sugimori C."/>
            <person name="Yamanaka T."/>
            <person name="Mashimo C."/>
            <person name="Nambu T."/>
            <person name="Kawai H."/>
            <person name="Fukushima H."/>
        </authorList>
    </citation>
    <scope>NUCLEOTIDE SEQUENCE [LARGE SCALE GENOMIC DNA]</scope>
    <source>
        <strain evidence="1 2">DY-18</strain>
    </source>
</reference>
<evidence type="ECO:0000313" key="2">
    <source>
        <dbReference type="Proteomes" id="UP000001883"/>
    </source>
</evidence>
<accession>D2NSU2</accession>
<name>D2NSU2_ROTMD</name>
<reference evidence="2" key="1">
    <citation type="submission" date="2009-07" db="EMBL/GenBank/DDBJ databases">
        <title>Complete genome sequence of Rothia mucilaginosa DJ.</title>
        <authorList>
            <person name="Yamane K."/>
            <person name="Nambu T."/>
            <person name="Mashimo C."/>
            <person name="Sugimori C."/>
            <person name="Yamanaka T."/>
            <person name="Leung K."/>
            <person name="Fukushima H."/>
        </authorList>
    </citation>
    <scope>NUCLEOTIDE SEQUENCE [LARGE SCALE GENOMIC DNA]</scope>
    <source>
        <strain evidence="2">DY-18</strain>
    </source>
</reference>
<dbReference type="GO" id="GO:0016787">
    <property type="term" value="F:hydrolase activity"/>
    <property type="evidence" value="ECO:0007669"/>
    <property type="project" value="UniProtKB-KW"/>
</dbReference>
<reference evidence="1 2" key="3">
    <citation type="journal article" date="2010" name="Sequencing">
        <title>Complete Genome Sequence of Rothia mucilaginosa DY-18: A Clinical Isolate with Dense Meshwork-Like Structures from a Persistent Apical Periodontitis Lesion.</title>
        <authorList>
            <person name="Yamane K."/>
            <person name="Nambu T."/>
            <person name="Yamanaka T."/>
            <person name="Mashimo C."/>
            <person name="Sugimori C."/>
            <person name="Leung K.-P."/>
            <person name="Fukushima H."/>
        </authorList>
    </citation>
    <scope>NUCLEOTIDE SEQUENCE [LARGE SCALE GENOMIC DNA]</scope>
    <source>
        <strain evidence="1 2">DY-18</strain>
    </source>
</reference>
<dbReference type="AntiFam" id="ANF00211">
    <property type="entry name" value="Shadow ORF (opposite nasD)"/>
</dbReference>
<dbReference type="EMBL" id="AP011540">
    <property type="protein sequence ID" value="BAI64718.1"/>
    <property type="molecule type" value="Genomic_DNA"/>
</dbReference>
<protein>
    <submittedName>
        <fullName evidence="1">Cellobiohydrolase A</fullName>
    </submittedName>
</protein>
<evidence type="ECO:0000313" key="1">
    <source>
        <dbReference type="EMBL" id="BAI64718.1"/>
    </source>
</evidence>
<dbReference type="HOGENOM" id="CLU_323347_0_0_11"/>
<dbReference type="PROSITE" id="PS51257">
    <property type="entry name" value="PROKAR_LIPOPROTEIN"/>
    <property type="match status" value="1"/>
</dbReference>
<dbReference type="AlphaFoldDB" id="D2NSU2"/>
<dbReference type="KEGG" id="rmu:RMDY18_08860"/>
<gene>
    <name evidence="1" type="ordered locus">RMDY18_08860</name>
</gene>
<dbReference type="eggNOG" id="ENOG5033UXC">
    <property type="taxonomic scope" value="Bacteria"/>
</dbReference>